<dbReference type="RefSeq" id="WP_269560810.1">
    <property type="nucleotide sequence ID" value="NZ_CP114767.1"/>
</dbReference>
<name>A0ABY7LU60_9BACT</name>
<feature type="signal peptide" evidence="2">
    <location>
        <begin position="1"/>
        <end position="18"/>
    </location>
</feature>
<keyword evidence="2" id="KW-0732">Signal</keyword>
<evidence type="ECO:0000256" key="2">
    <source>
        <dbReference type="SAM" id="SignalP"/>
    </source>
</evidence>
<dbReference type="PROSITE" id="PS51257">
    <property type="entry name" value="PROKAR_LIPOPROTEIN"/>
    <property type="match status" value="1"/>
</dbReference>
<protein>
    <recommendedName>
        <fullName evidence="5">VCBS repeat-containing protein</fullName>
    </recommendedName>
</protein>
<gene>
    <name evidence="3" type="ORF">O3303_04180</name>
</gene>
<evidence type="ECO:0000313" key="4">
    <source>
        <dbReference type="Proteomes" id="UP001211005"/>
    </source>
</evidence>
<dbReference type="EMBL" id="CP114767">
    <property type="protein sequence ID" value="WBA42760.1"/>
    <property type="molecule type" value="Genomic_DNA"/>
</dbReference>
<sequence>MKAPIFALLGTALVTATACDSSRTAVEDTSSSTPTVENTASTEPVSFTREITQGDSRFEVRTTGESAQRQLTIRAYRGSALSADPVRVDINGAVRDAVSADLNGNGKPELYIFTDNGSANGGFYGYEFGERGYTPVASPGMISGTAATGYSGKDTYMLSNGMLSRSFPVTTATTASADSTTPAATTPTSRTITYKLGADGKWTMGQVMDGQ</sequence>
<dbReference type="Proteomes" id="UP001211005">
    <property type="component" value="Chromosome"/>
</dbReference>
<feature type="region of interest" description="Disordered" evidence="1">
    <location>
        <begin position="23"/>
        <end position="44"/>
    </location>
</feature>
<organism evidence="3 4">
    <name type="scientific">Hymenobacter canadensis</name>
    <dbReference type="NCBI Taxonomy" id="2999067"/>
    <lineage>
        <taxon>Bacteria</taxon>
        <taxon>Pseudomonadati</taxon>
        <taxon>Bacteroidota</taxon>
        <taxon>Cytophagia</taxon>
        <taxon>Cytophagales</taxon>
        <taxon>Hymenobacteraceae</taxon>
        <taxon>Hymenobacter</taxon>
    </lineage>
</organism>
<accession>A0ABY7LU60</accession>
<proteinExistence type="predicted"/>
<reference evidence="3 4" key="1">
    <citation type="submission" date="2022-12" db="EMBL/GenBank/DDBJ databases">
        <title>Hymenobacter canadensis sp. nov. isolated from lake water of the Cambridge Bay, Canada.</title>
        <authorList>
            <person name="Kim W.H."/>
            <person name="Lee Y.M."/>
        </authorList>
    </citation>
    <scope>NUCLEOTIDE SEQUENCE [LARGE SCALE GENOMIC DNA]</scope>
    <source>
        <strain evidence="3 4">PAMC 29467</strain>
    </source>
</reference>
<evidence type="ECO:0000313" key="3">
    <source>
        <dbReference type="EMBL" id="WBA42760.1"/>
    </source>
</evidence>
<evidence type="ECO:0008006" key="5">
    <source>
        <dbReference type="Google" id="ProtNLM"/>
    </source>
</evidence>
<feature type="chain" id="PRO_5045347308" description="VCBS repeat-containing protein" evidence="2">
    <location>
        <begin position="19"/>
        <end position="211"/>
    </location>
</feature>
<evidence type="ECO:0000256" key="1">
    <source>
        <dbReference type="SAM" id="MobiDB-lite"/>
    </source>
</evidence>
<keyword evidence="4" id="KW-1185">Reference proteome</keyword>